<dbReference type="AlphaFoldDB" id="A0A1C4H5F6"/>
<dbReference type="EMBL" id="FMBL01000002">
    <property type="protein sequence ID" value="SCC80146.1"/>
    <property type="molecule type" value="Genomic_DNA"/>
</dbReference>
<reference evidence="4" key="1">
    <citation type="submission" date="2016-08" db="EMBL/GenBank/DDBJ databases">
        <authorList>
            <person name="Varghese N."/>
            <person name="Submissions Spin"/>
        </authorList>
    </citation>
    <scope>NUCLEOTIDE SEQUENCE [LARGE SCALE GENOMIC DNA]</scope>
    <source>
        <strain evidence="4">R-52791</strain>
    </source>
</reference>
<dbReference type="OrthoDB" id="5345718at2"/>
<dbReference type="InterPro" id="IPR047057">
    <property type="entry name" value="MerR_fam"/>
</dbReference>
<dbReference type="CDD" id="cd04766">
    <property type="entry name" value="HTH_HspR"/>
    <property type="match status" value="1"/>
</dbReference>
<dbReference type="InterPro" id="IPR009061">
    <property type="entry name" value="DNA-bd_dom_put_sf"/>
</dbReference>
<dbReference type="NCBIfam" id="NF047375">
    <property type="entry name" value="HeatShock_HspR"/>
    <property type="match status" value="1"/>
</dbReference>
<dbReference type="SUPFAM" id="SSF46955">
    <property type="entry name" value="Putative DNA-binding domain"/>
    <property type="match status" value="1"/>
</dbReference>
<keyword evidence="4" id="KW-1185">Reference proteome</keyword>
<evidence type="ECO:0000313" key="4">
    <source>
        <dbReference type="Proteomes" id="UP000242610"/>
    </source>
</evidence>
<dbReference type="GO" id="GO:0003700">
    <property type="term" value="F:DNA-binding transcription factor activity"/>
    <property type="evidence" value="ECO:0007669"/>
    <property type="project" value="InterPro"/>
</dbReference>
<accession>A0A1C4H5F6</accession>
<gene>
    <name evidence="3" type="ORF">GA0061077_1067</name>
</gene>
<name>A0A1C4H5F6_9BIFI</name>
<sequence length="190" mass="21453">MVRVSRGVQVLYGLCAVALVEQRADLDGADEVGFDIDLPVFSVGRAAELANIHPQTLRQYDRQGLIVPQRTEGGARRYSLRDVQKLVEAQRMSQEEGINLAGIARILELQEENRQLRREVKRLQRPQGSSVFAADRDGGITEIQHSRQARRWRHEVRASAPQLPARSYYADDSSPYGSALIRFGDDNVLW</sequence>
<proteinExistence type="predicted"/>
<dbReference type="Proteomes" id="UP000242610">
    <property type="component" value="Unassembled WGS sequence"/>
</dbReference>
<dbReference type="PROSITE" id="PS00552">
    <property type="entry name" value="HTH_MERR_1"/>
    <property type="match status" value="1"/>
</dbReference>
<keyword evidence="1" id="KW-0238">DNA-binding</keyword>
<dbReference type="RefSeq" id="WP_091847947.1">
    <property type="nucleotide sequence ID" value="NZ_FMBL01000002.1"/>
</dbReference>
<dbReference type="STRING" id="1505727.GA0061077_1067"/>
<dbReference type="PANTHER" id="PTHR30204:SF58">
    <property type="entry name" value="HTH-TYPE TRANSCRIPTIONAL REGULATOR YFMP"/>
    <property type="match status" value="1"/>
</dbReference>
<dbReference type="PANTHER" id="PTHR30204">
    <property type="entry name" value="REDOX-CYCLING DRUG-SENSING TRANSCRIPTIONAL ACTIVATOR SOXR"/>
    <property type="match status" value="1"/>
</dbReference>
<evidence type="ECO:0000259" key="2">
    <source>
        <dbReference type="PROSITE" id="PS50937"/>
    </source>
</evidence>
<dbReference type="PROSITE" id="PS50937">
    <property type="entry name" value="HTH_MERR_2"/>
    <property type="match status" value="1"/>
</dbReference>
<dbReference type="SMART" id="SM00422">
    <property type="entry name" value="HTH_MERR"/>
    <property type="match status" value="1"/>
</dbReference>
<dbReference type="Gene3D" id="1.10.1660.10">
    <property type="match status" value="1"/>
</dbReference>
<feature type="domain" description="HTH merR-type" evidence="2">
    <location>
        <begin position="40"/>
        <end position="109"/>
    </location>
</feature>
<protein>
    <submittedName>
        <fullName evidence="3">MerR family transcriptional regulator, heat shock protein HspR</fullName>
    </submittedName>
</protein>
<dbReference type="GO" id="GO:0003677">
    <property type="term" value="F:DNA binding"/>
    <property type="evidence" value="ECO:0007669"/>
    <property type="project" value="UniProtKB-KW"/>
</dbReference>
<keyword evidence="3" id="KW-0346">Stress response</keyword>
<evidence type="ECO:0000313" key="3">
    <source>
        <dbReference type="EMBL" id="SCC80146.1"/>
    </source>
</evidence>
<organism evidence="3 4">
    <name type="scientific">Bifidobacterium commune</name>
    <dbReference type="NCBI Taxonomy" id="1505727"/>
    <lineage>
        <taxon>Bacteria</taxon>
        <taxon>Bacillati</taxon>
        <taxon>Actinomycetota</taxon>
        <taxon>Actinomycetes</taxon>
        <taxon>Bifidobacteriales</taxon>
        <taxon>Bifidobacteriaceae</taxon>
        <taxon>Bifidobacterium</taxon>
    </lineage>
</organism>
<dbReference type="Pfam" id="PF13411">
    <property type="entry name" value="MerR_1"/>
    <property type="match status" value="1"/>
</dbReference>
<dbReference type="InterPro" id="IPR000551">
    <property type="entry name" value="MerR-type_HTH_dom"/>
</dbReference>
<evidence type="ECO:0000256" key="1">
    <source>
        <dbReference type="ARBA" id="ARBA00023125"/>
    </source>
</evidence>